<dbReference type="InterPro" id="IPR036864">
    <property type="entry name" value="Zn2-C6_fun-type_DNA-bd_sf"/>
</dbReference>
<dbReference type="GO" id="GO:0005634">
    <property type="term" value="C:nucleus"/>
    <property type="evidence" value="ECO:0007669"/>
    <property type="project" value="UniProtKB-SubCell"/>
</dbReference>
<evidence type="ECO:0000256" key="4">
    <source>
        <dbReference type="ARBA" id="ARBA00023163"/>
    </source>
</evidence>
<keyword evidence="5" id="KW-0539">Nucleus</keyword>
<reference evidence="8 9" key="1">
    <citation type="journal article" date="2024" name="bioRxiv">
        <title>Comparative genomics of Cryptococcus and Kwoniella reveals pathogenesis evolution and contrasting karyotype dynamics via intercentromeric recombination or chromosome fusion.</title>
        <authorList>
            <person name="Coelho M.A."/>
            <person name="David-Palma M."/>
            <person name="Shea T."/>
            <person name="Bowers K."/>
            <person name="McGinley-Smith S."/>
            <person name="Mohammad A.W."/>
            <person name="Gnirke A."/>
            <person name="Yurkov A.M."/>
            <person name="Nowrousian M."/>
            <person name="Sun S."/>
            <person name="Cuomo C.A."/>
            <person name="Heitman J."/>
        </authorList>
    </citation>
    <scope>NUCLEOTIDE SEQUENCE [LARGE SCALE GENOMIC DNA]</scope>
    <source>
        <strain evidence="8 9">CBS 13917</strain>
    </source>
</reference>
<dbReference type="KEGG" id="kne:92178520"/>
<name>A0AAW0Z530_9TREE</name>
<dbReference type="PANTHER" id="PTHR47338:SF29">
    <property type="entry name" value="ZN(2)-C6 FUNGAL-TYPE DOMAIN-CONTAINING PROTEIN"/>
    <property type="match status" value="1"/>
</dbReference>
<dbReference type="CDD" id="cd12148">
    <property type="entry name" value="fungal_TF_MHR"/>
    <property type="match status" value="1"/>
</dbReference>
<dbReference type="AlphaFoldDB" id="A0AAW0Z530"/>
<evidence type="ECO:0000256" key="3">
    <source>
        <dbReference type="ARBA" id="ARBA00023015"/>
    </source>
</evidence>
<gene>
    <name evidence="8" type="ORF">IAR55_001261</name>
</gene>
<accession>A0AAW0Z530</accession>
<dbReference type="InterPro" id="IPR001138">
    <property type="entry name" value="Zn2Cys6_DnaBD"/>
</dbReference>
<evidence type="ECO:0000259" key="7">
    <source>
        <dbReference type="PROSITE" id="PS50048"/>
    </source>
</evidence>
<dbReference type="SUPFAM" id="SSF57701">
    <property type="entry name" value="Zn2/Cys6 DNA-binding domain"/>
    <property type="match status" value="1"/>
</dbReference>
<feature type="region of interest" description="Disordered" evidence="6">
    <location>
        <begin position="135"/>
        <end position="180"/>
    </location>
</feature>
<evidence type="ECO:0000256" key="6">
    <source>
        <dbReference type="SAM" id="MobiDB-lite"/>
    </source>
</evidence>
<comment type="caution">
    <text evidence="8">The sequence shown here is derived from an EMBL/GenBank/DDBJ whole genome shotgun (WGS) entry which is preliminary data.</text>
</comment>
<dbReference type="Gene3D" id="4.10.240.10">
    <property type="entry name" value="Zn(2)-C6 fungal-type DNA-binding domain"/>
    <property type="match status" value="1"/>
</dbReference>
<evidence type="ECO:0000313" key="9">
    <source>
        <dbReference type="Proteomes" id="UP001388673"/>
    </source>
</evidence>
<comment type="subcellular location">
    <subcellularLocation>
        <location evidence="1">Nucleus</location>
    </subcellularLocation>
</comment>
<keyword evidence="9" id="KW-1185">Reference proteome</keyword>
<dbReference type="PROSITE" id="PS50048">
    <property type="entry name" value="ZN2_CY6_FUNGAL_2"/>
    <property type="match status" value="1"/>
</dbReference>
<sequence length="906" mass="98007">MDPTQGYDGILDDETLAPLKRNHACLQCKKRKVKCDAIRPTCSPCLRSHAHAIRSANRNQTTAPALTCTYAEGDSPEATSPSEEPRRQTVGGGGTGTKRPAEDQGKRAKTADDEKEALKSRIAELEAKLAGLLPLNDESGTSRSNSFPDISTSNRKSNTWTSDFSQQNKLGSTSTTQTGYLGRGASVEQLGDLGWNNTTTSSARPAGAADGLGDDWMNDLFLVPNNWPKGLPSPFLLEHLVETFFNCVPLTPRMLHRASLLARIKLPPTSPDFPFPGLLHAICAAASVHTAWVNNLAPHLLEVAVQQHVLSGLDLTSIEDFGLAQAATAGRTVDLVASICMMGGGQLIFQLAQTCIILADVYFSKGFPLKGWMYGSQPSRLLNLLDISNRHEKKTHKEPILSPPVNSQEREERLVTVWMAYVLDAGFAANSSFAPSMCFAEIKCDLPTSKEEWKKSFVMQGNPQNPESENLFSYHPVPDSFVLVVKASILLGRVAQWIRLWWQTDRDSEHAKQGMRSESFQKLVHDIETFQSTLPGALRNVFRMMDSTKSSGSFDENFLAVHVLPNIALCLLYEPFAEWDSPNPALQVLQKAYEAIIGTLHLIPSNLDVTMAFTPLMILTLYNLGRVVADFVKNALKKQEYSLAVRHRADLQTVQSLLDRIGQRYALGNAMSVFLENYVRLTGDRKMTPAEACGREITWSGAVTQDTSLSSQVASTSSGSSGLYTVSSNSTSVEAMCSSGQSSSGSGISPAVDTPMCSSIDLSSASTSTKSNQPTPSENAIESIRTYLDPDPNTWEAWSPWPAGVDLNASINANVNVERISGSGGVSGPGVNLLSSNNYNVGNTNSNWGVEGVAGPPASGAGLRFPKGGAMESIPNVTISEKAQLSNLSEEVIAAGFEGVNWKPWG</sequence>
<dbReference type="Pfam" id="PF00172">
    <property type="entry name" value="Zn_clus"/>
    <property type="match status" value="1"/>
</dbReference>
<evidence type="ECO:0000256" key="1">
    <source>
        <dbReference type="ARBA" id="ARBA00004123"/>
    </source>
</evidence>
<dbReference type="SMART" id="SM00066">
    <property type="entry name" value="GAL4"/>
    <property type="match status" value="1"/>
</dbReference>
<feature type="compositionally biased region" description="Polar residues" evidence="6">
    <location>
        <begin position="138"/>
        <end position="179"/>
    </location>
</feature>
<feature type="region of interest" description="Disordered" evidence="6">
    <location>
        <begin position="71"/>
        <end position="118"/>
    </location>
</feature>
<dbReference type="PANTHER" id="PTHR47338">
    <property type="entry name" value="ZN(II)2CYS6 TRANSCRIPTION FACTOR (EUROFUNG)-RELATED"/>
    <property type="match status" value="1"/>
</dbReference>
<feature type="domain" description="Zn(2)-C6 fungal-type" evidence="7">
    <location>
        <begin position="24"/>
        <end position="70"/>
    </location>
</feature>
<keyword evidence="3" id="KW-0805">Transcription regulation</keyword>
<dbReference type="CDD" id="cd00067">
    <property type="entry name" value="GAL4"/>
    <property type="match status" value="1"/>
</dbReference>
<dbReference type="GeneID" id="92178520"/>
<evidence type="ECO:0000313" key="8">
    <source>
        <dbReference type="EMBL" id="KAK8866110.1"/>
    </source>
</evidence>
<keyword evidence="2" id="KW-0479">Metal-binding</keyword>
<feature type="region of interest" description="Disordered" evidence="6">
    <location>
        <begin position="759"/>
        <end position="780"/>
    </location>
</feature>
<dbReference type="GO" id="GO:0000981">
    <property type="term" value="F:DNA-binding transcription factor activity, RNA polymerase II-specific"/>
    <property type="evidence" value="ECO:0007669"/>
    <property type="project" value="InterPro"/>
</dbReference>
<dbReference type="GO" id="GO:0008270">
    <property type="term" value="F:zinc ion binding"/>
    <property type="evidence" value="ECO:0007669"/>
    <property type="project" value="InterPro"/>
</dbReference>
<dbReference type="Proteomes" id="UP001388673">
    <property type="component" value="Unassembled WGS sequence"/>
</dbReference>
<proteinExistence type="predicted"/>
<keyword evidence="4" id="KW-0804">Transcription</keyword>
<evidence type="ECO:0000256" key="2">
    <source>
        <dbReference type="ARBA" id="ARBA00022723"/>
    </source>
</evidence>
<protein>
    <recommendedName>
        <fullName evidence="7">Zn(2)-C6 fungal-type domain-containing protein</fullName>
    </recommendedName>
</protein>
<dbReference type="RefSeq" id="XP_066805589.1">
    <property type="nucleotide sequence ID" value="XM_066944388.1"/>
</dbReference>
<dbReference type="EMBL" id="JBCAWK010000002">
    <property type="protein sequence ID" value="KAK8866110.1"/>
    <property type="molecule type" value="Genomic_DNA"/>
</dbReference>
<organism evidence="8 9">
    <name type="scientific">Kwoniella newhampshirensis</name>
    <dbReference type="NCBI Taxonomy" id="1651941"/>
    <lineage>
        <taxon>Eukaryota</taxon>
        <taxon>Fungi</taxon>
        <taxon>Dikarya</taxon>
        <taxon>Basidiomycota</taxon>
        <taxon>Agaricomycotina</taxon>
        <taxon>Tremellomycetes</taxon>
        <taxon>Tremellales</taxon>
        <taxon>Cryptococcaceae</taxon>
        <taxon>Kwoniella</taxon>
    </lineage>
</organism>
<feature type="compositionally biased region" description="Low complexity" evidence="6">
    <location>
        <begin position="759"/>
        <end position="771"/>
    </location>
</feature>
<feature type="compositionally biased region" description="Basic and acidic residues" evidence="6">
    <location>
        <begin position="99"/>
        <end position="118"/>
    </location>
</feature>
<evidence type="ECO:0000256" key="5">
    <source>
        <dbReference type="ARBA" id="ARBA00023242"/>
    </source>
</evidence>
<dbReference type="InterPro" id="IPR050815">
    <property type="entry name" value="TF_fung"/>
</dbReference>